<evidence type="ECO:0000313" key="4">
    <source>
        <dbReference type="Proteomes" id="UP000472272"/>
    </source>
</evidence>
<evidence type="ECO:0000256" key="1">
    <source>
        <dbReference type="SAM" id="Coils"/>
    </source>
</evidence>
<feature type="region of interest" description="Disordered" evidence="2">
    <location>
        <begin position="178"/>
        <end position="197"/>
    </location>
</feature>
<dbReference type="GO" id="GO:0060041">
    <property type="term" value="P:retina development in camera-type eye"/>
    <property type="evidence" value="ECO:0007669"/>
    <property type="project" value="TreeGrafter"/>
</dbReference>
<dbReference type="RefSeq" id="XP_028580542.1">
    <property type="nucleotide sequence ID" value="XM_028724709.1"/>
</dbReference>
<dbReference type="RefSeq" id="XP_028580543.1">
    <property type="nucleotide sequence ID" value="XM_028724710.1"/>
</dbReference>
<proteinExistence type="predicted"/>
<gene>
    <name evidence="3" type="primary">RD3</name>
</gene>
<keyword evidence="4" id="KW-1185">Reference proteome</keyword>
<feature type="coiled-coil region" evidence="1">
    <location>
        <begin position="30"/>
        <end position="57"/>
    </location>
</feature>
<protein>
    <submittedName>
        <fullName evidence="3">RD3 regulator of GUCY2D</fullName>
    </submittedName>
</protein>
<dbReference type="GeneID" id="114594700"/>
<dbReference type="GeneTree" id="ENSGT00390000002089"/>
<dbReference type="CTD" id="343035"/>
<sequence>MALASWFGWNEPPRGISQRSPTEMVVETLMMELSWQIKEAEKQHRERENEYRKIKTGVDYGWLVSYPKHSYDISPGERLQLEDMCSKIHPSYCGPVIIRFRQLVSEYEPEVSEVSRLFRSVLQEAMEKSKEEEEAKKLARQWNTKHKTSLSLMTFKSRARILPFSSDIKTISEDVERGTDPARRAWSMPEFRSTKDY</sequence>
<dbReference type="Proteomes" id="UP000472272">
    <property type="component" value="Chromosome 3"/>
</dbReference>
<reference evidence="3" key="3">
    <citation type="submission" date="2025-09" db="UniProtKB">
        <authorList>
            <consortium name="Ensembl"/>
        </authorList>
    </citation>
    <scope>IDENTIFICATION</scope>
</reference>
<name>A0A670I527_PODMU</name>
<dbReference type="InterPro" id="IPR028092">
    <property type="entry name" value="RD3"/>
</dbReference>
<evidence type="ECO:0000313" key="3">
    <source>
        <dbReference type="Ensembl" id="ENSPMRP00000006745.1"/>
    </source>
</evidence>
<reference evidence="3" key="2">
    <citation type="submission" date="2025-08" db="UniProtKB">
        <authorList>
            <consortium name="Ensembl"/>
        </authorList>
    </citation>
    <scope>IDENTIFICATION</scope>
</reference>
<reference evidence="3 4" key="1">
    <citation type="journal article" date="2019" name="Proc. Natl. Acad. Sci. U.S.A.">
        <title>Regulatory changes in pterin and carotenoid genes underlie balanced color polymorphisms in the wall lizard.</title>
        <authorList>
            <person name="Andrade P."/>
            <person name="Pinho C."/>
            <person name="Perez I de Lanuza G."/>
            <person name="Afonso S."/>
            <person name="Brejcha J."/>
            <person name="Rubin C.J."/>
            <person name="Wallerman O."/>
            <person name="Pereira P."/>
            <person name="Sabatino S.J."/>
            <person name="Bellati A."/>
            <person name="Pellitteri-Rosa D."/>
            <person name="Bosakova Z."/>
            <person name="Bunikis I."/>
            <person name="Carretero M.A."/>
            <person name="Feiner N."/>
            <person name="Marsik P."/>
            <person name="Pauperio F."/>
            <person name="Salvi D."/>
            <person name="Soler L."/>
            <person name="While G.M."/>
            <person name="Uller T."/>
            <person name="Font E."/>
            <person name="Andersson L."/>
            <person name="Carneiro M."/>
        </authorList>
    </citation>
    <scope>NUCLEOTIDE SEQUENCE</scope>
</reference>
<dbReference type="Ensembl" id="ENSPMRT00000007182.1">
    <property type="protein sequence ID" value="ENSPMRP00000006745.1"/>
    <property type="gene ID" value="ENSPMRG00000004574.1"/>
</dbReference>
<dbReference type="OrthoDB" id="10072259at2759"/>
<evidence type="ECO:0000256" key="2">
    <source>
        <dbReference type="SAM" id="MobiDB-lite"/>
    </source>
</evidence>
<dbReference type="PANTHER" id="PTHR28489:SF1">
    <property type="entry name" value="PROTEIN RD3"/>
    <property type="match status" value="1"/>
</dbReference>
<keyword evidence="1" id="KW-0175">Coiled coil</keyword>
<dbReference type="AlphaFoldDB" id="A0A670I527"/>
<accession>A0A670I527</accession>
<dbReference type="Pfam" id="PF14473">
    <property type="entry name" value="RD3"/>
    <property type="match status" value="1"/>
</dbReference>
<dbReference type="RefSeq" id="XP_028580544.1">
    <property type="nucleotide sequence ID" value="XM_028724711.1"/>
</dbReference>
<organism evidence="3 4">
    <name type="scientific">Podarcis muralis</name>
    <name type="common">Wall lizard</name>
    <name type="synonym">Lacerta muralis</name>
    <dbReference type="NCBI Taxonomy" id="64176"/>
    <lineage>
        <taxon>Eukaryota</taxon>
        <taxon>Metazoa</taxon>
        <taxon>Chordata</taxon>
        <taxon>Craniata</taxon>
        <taxon>Vertebrata</taxon>
        <taxon>Euteleostomi</taxon>
        <taxon>Lepidosauria</taxon>
        <taxon>Squamata</taxon>
        <taxon>Bifurcata</taxon>
        <taxon>Unidentata</taxon>
        <taxon>Episquamata</taxon>
        <taxon>Laterata</taxon>
        <taxon>Lacertibaenia</taxon>
        <taxon>Lacertidae</taxon>
        <taxon>Podarcis</taxon>
    </lineage>
</organism>
<dbReference type="OMA" id="MNFRSRI"/>
<dbReference type="KEGG" id="pmua:114594700"/>
<dbReference type="PANTHER" id="PTHR28489">
    <property type="entry name" value="RENTINAL DEGENERATION 3-LIKE"/>
    <property type="match status" value="1"/>
</dbReference>